<name>A0ACB7UE11_DIOAL</name>
<sequence length="111" mass="12948">MKRRREGKEGGEKVGEGDRTVTDEEVEEFFSILRRISEAWPMIARRDGDPSVNRGERWLPEFIREDFEAGERNQGRGSRDEDQISRQLDLNQEPKSDGVAPETETETVRRR</sequence>
<gene>
    <name evidence="1" type="ORF">IHE45_17G092900</name>
</gene>
<keyword evidence="2" id="KW-1185">Reference proteome</keyword>
<organism evidence="1 2">
    <name type="scientific">Dioscorea alata</name>
    <name type="common">Purple yam</name>
    <dbReference type="NCBI Taxonomy" id="55571"/>
    <lineage>
        <taxon>Eukaryota</taxon>
        <taxon>Viridiplantae</taxon>
        <taxon>Streptophyta</taxon>
        <taxon>Embryophyta</taxon>
        <taxon>Tracheophyta</taxon>
        <taxon>Spermatophyta</taxon>
        <taxon>Magnoliopsida</taxon>
        <taxon>Liliopsida</taxon>
        <taxon>Dioscoreales</taxon>
        <taxon>Dioscoreaceae</taxon>
        <taxon>Dioscorea</taxon>
    </lineage>
</organism>
<protein>
    <submittedName>
        <fullName evidence="1">Uncharacterized protein</fullName>
    </submittedName>
</protein>
<proteinExistence type="predicted"/>
<evidence type="ECO:0000313" key="2">
    <source>
        <dbReference type="Proteomes" id="UP000827976"/>
    </source>
</evidence>
<dbReference type="Proteomes" id="UP000827976">
    <property type="component" value="Chromosome 17"/>
</dbReference>
<comment type="caution">
    <text evidence="1">The sequence shown here is derived from an EMBL/GenBank/DDBJ whole genome shotgun (WGS) entry which is preliminary data.</text>
</comment>
<accession>A0ACB7UE11</accession>
<reference evidence="2" key="1">
    <citation type="journal article" date="2022" name="Nat. Commun.">
        <title>Chromosome evolution and the genetic basis of agronomically important traits in greater yam.</title>
        <authorList>
            <person name="Bredeson J.V."/>
            <person name="Lyons J.B."/>
            <person name="Oniyinde I.O."/>
            <person name="Okereke N.R."/>
            <person name="Kolade O."/>
            <person name="Nnabue I."/>
            <person name="Nwadili C.O."/>
            <person name="Hribova E."/>
            <person name="Parker M."/>
            <person name="Nwogha J."/>
            <person name="Shu S."/>
            <person name="Carlson J."/>
            <person name="Kariba R."/>
            <person name="Muthemba S."/>
            <person name="Knop K."/>
            <person name="Barton G.J."/>
            <person name="Sherwood A.V."/>
            <person name="Lopez-Montes A."/>
            <person name="Asiedu R."/>
            <person name="Jamnadass R."/>
            <person name="Muchugi A."/>
            <person name="Goodstein D."/>
            <person name="Egesi C.N."/>
            <person name="Featherston J."/>
            <person name="Asfaw A."/>
            <person name="Simpson G.G."/>
            <person name="Dolezel J."/>
            <person name="Hendre P.S."/>
            <person name="Van Deynze A."/>
            <person name="Kumar P.L."/>
            <person name="Obidiegwu J.E."/>
            <person name="Bhattacharjee R."/>
            <person name="Rokhsar D.S."/>
        </authorList>
    </citation>
    <scope>NUCLEOTIDE SEQUENCE [LARGE SCALE GENOMIC DNA]</scope>
    <source>
        <strain evidence="2">cv. TDa95/00328</strain>
    </source>
</reference>
<evidence type="ECO:0000313" key="1">
    <source>
        <dbReference type="EMBL" id="KAH7658513.1"/>
    </source>
</evidence>
<dbReference type="EMBL" id="CM037027">
    <property type="protein sequence ID" value="KAH7658513.1"/>
    <property type="molecule type" value="Genomic_DNA"/>
</dbReference>